<sequence>MMTWASAQHAAAARLGREIPVLCHLIGADGNSVLGIPQDELARTLDVAADSIPATVIGIFRFWRAQT</sequence>
<gene>
    <name evidence="1" type="ORF">GCM10023209_23190</name>
</gene>
<dbReference type="RefSeq" id="WP_259549032.1">
    <property type="nucleotide sequence ID" value="NZ_BAABHW010000003.1"/>
</dbReference>
<evidence type="ECO:0000313" key="1">
    <source>
        <dbReference type="EMBL" id="GAA5075332.1"/>
    </source>
</evidence>
<comment type="caution">
    <text evidence="1">The sequence shown here is derived from an EMBL/GenBank/DDBJ whole genome shotgun (WGS) entry which is preliminary data.</text>
</comment>
<protein>
    <submittedName>
        <fullName evidence="1">Uncharacterized protein</fullName>
    </submittedName>
</protein>
<proteinExistence type="predicted"/>
<name>A0ABP9LG40_9RHOB</name>
<keyword evidence="2" id="KW-1185">Reference proteome</keyword>
<reference evidence="2" key="1">
    <citation type="journal article" date="2019" name="Int. J. Syst. Evol. Microbiol.">
        <title>The Global Catalogue of Microorganisms (GCM) 10K type strain sequencing project: providing services to taxonomists for standard genome sequencing and annotation.</title>
        <authorList>
            <consortium name="The Broad Institute Genomics Platform"/>
            <consortium name="The Broad Institute Genome Sequencing Center for Infectious Disease"/>
            <person name="Wu L."/>
            <person name="Ma J."/>
        </authorList>
    </citation>
    <scope>NUCLEOTIDE SEQUENCE [LARGE SCALE GENOMIC DNA]</scope>
    <source>
        <strain evidence="2">JCM 18015</strain>
    </source>
</reference>
<dbReference type="Proteomes" id="UP001499910">
    <property type="component" value="Unassembled WGS sequence"/>
</dbReference>
<dbReference type="EMBL" id="BAABHW010000003">
    <property type="protein sequence ID" value="GAA5075332.1"/>
    <property type="molecule type" value="Genomic_DNA"/>
</dbReference>
<organism evidence="1 2">
    <name type="scientific">[Roseibacterium] beibuensis</name>
    <dbReference type="NCBI Taxonomy" id="1193142"/>
    <lineage>
        <taxon>Bacteria</taxon>
        <taxon>Pseudomonadati</taxon>
        <taxon>Pseudomonadota</taxon>
        <taxon>Alphaproteobacteria</taxon>
        <taxon>Rhodobacterales</taxon>
        <taxon>Roseobacteraceae</taxon>
        <taxon>Roseicyclus</taxon>
    </lineage>
</organism>
<accession>A0ABP9LG40</accession>
<evidence type="ECO:0000313" key="2">
    <source>
        <dbReference type="Proteomes" id="UP001499910"/>
    </source>
</evidence>